<feature type="coiled-coil region" evidence="1">
    <location>
        <begin position="593"/>
        <end position="635"/>
    </location>
</feature>
<organism evidence="3">
    <name type="scientific">Metamycoplasma hominis</name>
    <name type="common">Mycoplasma hominis</name>
    <dbReference type="NCBI Taxonomy" id="2098"/>
    <lineage>
        <taxon>Bacteria</taxon>
        <taxon>Bacillati</taxon>
        <taxon>Mycoplasmatota</taxon>
        <taxon>Mycoplasmoidales</taxon>
        <taxon>Metamycoplasmataceae</taxon>
        <taxon>Metamycoplasma</taxon>
    </lineage>
</organism>
<feature type="coiled-coil region" evidence="1">
    <location>
        <begin position="451"/>
        <end position="493"/>
    </location>
</feature>
<comment type="caution">
    <text evidence="3">The sequence shown here is derived from an EMBL/GenBank/DDBJ whole genome shotgun (WGS) entry which is preliminary data.</text>
</comment>
<feature type="compositionally biased region" description="Polar residues" evidence="2">
    <location>
        <begin position="289"/>
        <end position="305"/>
    </location>
</feature>
<evidence type="ECO:0000256" key="1">
    <source>
        <dbReference type="SAM" id="Coils"/>
    </source>
</evidence>
<feature type="coiled-coil region" evidence="1">
    <location>
        <begin position="519"/>
        <end position="564"/>
    </location>
</feature>
<feature type="coiled-coil region" evidence="1">
    <location>
        <begin position="377"/>
        <end position="422"/>
    </location>
</feature>
<gene>
    <name evidence="3" type="ORF">GLX26_00610</name>
</gene>
<evidence type="ECO:0000313" key="3">
    <source>
        <dbReference type="EMBL" id="MTH75612.1"/>
    </source>
</evidence>
<sequence>MKKSKLRILLSTSLIIALATTATLVATSLKSKFKRRQYEQEDNIDKLKEKFNRSKSKLDNLIKSNEAKDVDKQAETDILNNTNLTDKDLIKDIESKTKTIEDAIESLTKKINDKKNQKDNLLKDFNNAKKKLQDLIDSQDGQKVDTSKANQSLQNNNVDTSSTVDQIINATNEIKKATQDLQKLIDAAKEKAKQEFNSKKQQLDNLIKPNEAKDVDKQPETDIFNNTNLTDKDLIKDIESKTKTIEDAIESLTKKINDKKDNLLKDFNDAKKKLQDLIDSQDGQKVDTSKANQSLQNNNADASSTTDQIVNATNEIKKATQNLQKLIDAAKEQAKQDFNSKKQQLDNLIKSNEAKDVDKQAETDIFNNTNLTNKDLIKDIESKTKTIEDAIESLTKKINDKKDDLLKDFNDAKKKLQDLINSQDGQKVDTSKANQSLQNNNVDASSTSDQIINATTEIKKATQDLQKLIDAAKEQAKQDFNSKKQQLDDLIKSNEAKDVDKQQETDIFNNTNLTGQDLIKDIESKTKTIEDAIESLTKKINDKKDSLLNDFNDAKKKLQDLIDSQDGQKVDTSKANQSLQNNNVDASSTVDQIVNATNEIKKATQDLQKLIDAAKEKAKQDFNSKKQQLDKLIKSNDANDVDKQEETNIFNNTNLTGNDLIKDIESKTKTIEDAIESLTKKINDKKDNLLKNFNDAKKKLQDLINSPDGQKVDTSKANQSLQNNNVDTSSTTDQIVNATNEIKKATQDLQKLIDAAKEKATQEFNSKKQQLDNLIKSNEAKDVDKQPETDIFNNTNLTDKDLIKDIESKTKTIEDAIKSLTKKINDKKDNLLNDFNDAKKKLQDLINSQDGQKVDTSKANQSLQNNNVDASSTTDQIVNATTEIKKATQDLQKLIDAAKEKAKQDFNSKKQQLDDLIKSNEAKDVDKQAETDIFNNTNLTGKDLIKDIESKTKTIEDAIESLTKKINDKKDNLLKDFNDAKKQLKDLIDSQDGQKVDTSKANQSLQNNNADASSTSDQIINVTNEIKKATQDLQKLIDAAKEKAKQDFNSKKQQLDNLIKSNEANDVDKQPETDILNNTNLTDKDLIKDIESKTKTIEDAIESLTKKINDKKPKENIEYEGLEKIREQIKQFIEKVKEDEYYTKYKNQQYYNWDSNIIDQLNRQLKLFENVTSASDIQQISAAKLQLTNDLNKAKKDKFSCDIYCFVNIEVTKFTGDMRTDSSACLDSKKYWEEAEKEISKIRWDALDLERQGIQEDKLEKFKSDFRASKKPIEDKMNEILDEFFDFWNKLSNTKSSTSSFIEKNLKGKAEYKEGYDALNKLIKEAKEILNNSEKHSNSELKNKEAEIQAKLLEYKNKYNMNK</sequence>
<feature type="coiled-coil region" evidence="1">
    <location>
        <begin position="1019"/>
        <end position="1061"/>
    </location>
</feature>
<feature type="coiled-coil region" evidence="1">
    <location>
        <begin position="167"/>
        <end position="194"/>
    </location>
</feature>
<feature type="compositionally biased region" description="Polar residues" evidence="2">
    <location>
        <begin position="999"/>
        <end position="1015"/>
    </location>
</feature>
<evidence type="ECO:0000256" key="2">
    <source>
        <dbReference type="SAM" id="MobiDB-lite"/>
    </source>
</evidence>
<feature type="coiled-coil region" evidence="1">
    <location>
        <begin position="803"/>
        <end position="848"/>
    </location>
</feature>
<name>A0A6A8PZ34_METHO</name>
<feature type="coiled-coil region" evidence="1">
    <location>
        <begin position="735"/>
        <end position="777"/>
    </location>
</feature>
<feature type="region of interest" description="Disordered" evidence="2">
    <location>
        <begin position="423"/>
        <end position="444"/>
    </location>
</feature>
<feature type="coiled-coil region" evidence="1">
    <location>
        <begin position="945"/>
        <end position="990"/>
    </location>
</feature>
<feature type="compositionally biased region" description="Polar residues" evidence="2">
    <location>
        <begin position="715"/>
        <end position="730"/>
    </location>
</feature>
<feature type="coiled-coil region" evidence="1">
    <location>
        <begin position="1309"/>
        <end position="1358"/>
    </location>
</feature>
<dbReference type="EMBL" id="WMLC01000005">
    <property type="protein sequence ID" value="MTH75612.1"/>
    <property type="molecule type" value="Genomic_DNA"/>
</dbReference>
<feature type="compositionally biased region" description="Polar residues" evidence="2">
    <location>
        <begin position="431"/>
        <end position="444"/>
    </location>
</feature>
<accession>A0A6A8PZ34</accession>
<feature type="region of interest" description="Disordered" evidence="2">
    <location>
        <begin position="281"/>
        <end position="305"/>
    </location>
</feature>
<dbReference type="RefSeq" id="WP_160331659.1">
    <property type="nucleotide sequence ID" value="NZ_WMLC01000005.1"/>
</dbReference>
<keyword evidence="1" id="KW-0175">Coiled coil</keyword>
<feature type="region of interest" description="Disordered" evidence="2">
    <location>
        <begin position="991"/>
        <end position="1015"/>
    </location>
</feature>
<protein>
    <submittedName>
        <fullName evidence="3">Uncharacterized protein</fullName>
    </submittedName>
</protein>
<proteinExistence type="predicted"/>
<feature type="region of interest" description="Disordered" evidence="2">
    <location>
        <begin position="137"/>
        <end position="157"/>
    </location>
</feature>
<feature type="compositionally biased region" description="Polar residues" evidence="2">
    <location>
        <begin position="147"/>
        <end position="157"/>
    </location>
</feature>
<feature type="region of interest" description="Disordered" evidence="2">
    <location>
        <begin position="704"/>
        <end position="730"/>
    </location>
</feature>
<feature type="coiled-coil region" evidence="1">
    <location>
        <begin position="877"/>
        <end position="919"/>
    </location>
</feature>
<feature type="compositionally biased region" description="Polar residues" evidence="2">
    <location>
        <begin position="857"/>
        <end position="867"/>
    </location>
</feature>
<feature type="region of interest" description="Disordered" evidence="2">
    <location>
        <begin position="848"/>
        <end position="867"/>
    </location>
</feature>
<reference evidence="3" key="1">
    <citation type="submission" date="2019-11" db="EMBL/GenBank/DDBJ databases">
        <title>Draft genome sequence of Mycoplasma hominis strain MH-1.</title>
        <authorList>
            <person name="Ruan Z."/>
            <person name="Zhang J."/>
            <person name="Xie X."/>
        </authorList>
    </citation>
    <scope>NUCLEOTIDE SEQUENCE</scope>
    <source>
        <strain evidence="3">MH-1</strain>
    </source>
</reference>